<evidence type="ECO:0000256" key="1">
    <source>
        <dbReference type="SAM" id="MobiDB-lite"/>
    </source>
</evidence>
<dbReference type="AlphaFoldDB" id="A0A9P7RMQ7"/>
<dbReference type="Gene3D" id="1.10.10.60">
    <property type="entry name" value="Homeodomain-like"/>
    <property type="match status" value="1"/>
</dbReference>
<protein>
    <recommendedName>
        <fullName evidence="2">TERF2-interacting telomeric protein 1 Myb domain-containing protein</fullName>
    </recommendedName>
</protein>
<feature type="compositionally biased region" description="Basic and acidic residues" evidence="1">
    <location>
        <begin position="264"/>
        <end position="277"/>
    </location>
</feature>
<dbReference type="EMBL" id="CM032190">
    <property type="protein sequence ID" value="KAG7086325.1"/>
    <property type="molecule type" value="Genomic_DNA"/>
</dbReference>
<evidence type="ECO:0000259" key="2">
    <source>
        <dbReference type="Pfam" id="PF08914"/>
    </source>
</evidence>
<dbReference type="RefSeq" id="XP_043002796.1">
    <property type="nucleotide sequence ID" value="XM_043159197.1"/>
</dbReference>
<sequence length="1085" mass="120851">MPNGTTRSAYTEAEDAHLVEFMARFGSDKGRKGKKLYQDMVENLTGQSAWAATHSWQSWRDRYVKNSDYFDKRIRIFQKKNGLWKPGGIEGAEKEVKQDEGKKRKRVSNASQEDAATVKKPKVMKKADNKGKGKEVSIDEDPELHLFVAFSKIPRRRENVDVDQGKGGGRHPVPSTSTAGASLKRSPRQVSHVKSVDGRPASNKRISAQEVKASTSRATRQQIKSTTTIESSQAVGKEGKDSNQRILEATPIPIPKSSSPAHPAENKDASLEVEARLGSESPLFTQHVKHVPDSPLFTQRARDDDLGEDVLGRGSDEEDDSMVNHLLAVPPEAKVDDERVVPKKPDDRESDEEEELHPLLQSSEPASSNSKPSHNKIPRDNRSTSTTQAEDDPQPKVKSKQPIKYLEGPYRIQLVGPNPPKAGPDPNSDAAEDLIPQVGGKTRIKKPPPTQAKHSTSKPVRKRVIVDGSSHSSSTSSPASTPTPPRERPKSLRLANSRKVVLSSDGEVDMKLSGHGENADIQVEAPTYERHARVVQKSEAETDEEEEEEESATEVEHADEVHPFDTVSQPPRTPRFTRHPFDMPQSQMLSHSSIRSHVSERDMERVIETLEKFIWKLDTDRRERLLERPFRLSEKAETTGRAEAGDEENTGEQEEEEEEGAEKIDDDAMVLDEDDQRLQQKLFATVPKGKEREHAANLRERGSPLPVRNHRIVKKPILQPESAEPEVVRQSSADLPPSSPPPIQIGEGSDRDEPMSVEEVQDGTARSVSPDKRAPESFASPPNQIEQAEPIAVEGETQMTHDSLFSSSETSETQPQFPQAADKGKARATALPVPSDEEDARHRRHTIAMVNGENKLQELDLRRLIRARRRSLPSRSSISAVSHGHSVGEWAPSSSTRRTFDLGKPLRMRLSEVDQTKLIEMNVERMVLQYGFPESFVYGIWNDCGSLDEAECILSELGSKLEDLLDRSRRRRSSVGLDVNLPLSRTVTPQDTTRESDLEIKEMPSIAQIRGLSTSPIRPTQSKRNSPQFKPTLIDADEIPESDYSPPVASRAGKFRRLSRQGRVQEALERESRRASGGILKGNKS</sequence>
<feature type="region of interest" description="Disordered" evidence="1">
    <location>
        <begin position="629"/>
        <end position="668"/>
    </location>
</feature>
<feature type="compositionally biased region" description="Basic and acidic residues" evidence="1">
    <location>
        <begin position="91"/>
        <end position="102"/>
    </location>
</feature>
<feature type="compositionally biased region" description="Polar residues" evidence="1">
    <location>
        <begin position="797"/>
        <end position="817"/>
    </location>
</feature>
<feature type="compositionally biased region" description="Low complexity" evidence="1">
    <location>
        <begin position="362"/>
        <end position="372"/>
    </location>
</feature>
<feature type="compositionally biased region" description="Basic and acidic residues" evidence="1">
    <location>
        <begin position="688"/>
        <end position="702"/>
    </location>
</feature>
<feature type="region of interest" description="Disordered" evidence="1">
    <location>
        <begin position="1009"/>
        <end position="1085"/>
    </location>
</feature>
<accession>A0A9P7RMQ7</accession>
<dbReference type="InterPro" id="IPR015010">
    <property type="entry name" value="TERF2IP_Myb"/>
</dbReference>
<feature type="compositionally biased region" description="Low complexity" evidence="1">
    <location>
        <begin position="469"/>
        <end position="480"/>
    </location>
</feature>
<feature type="domain" description="TERF2-interacting telomeric protein 1 Myb" evidence="2">
    <location>
        <begin position="10"/>
        <end position="66"/>
    </location>
</feature>
<feature type="compositionally biased region" description="Acidic residues" evidence="1">
    <location>
        <begin position="541"/>
        <end position="553"/>
    </location>
</feature>
<gene>
    <name evidence="3" type="ORF">E1B28_002288</name>
</gene>
<feature type="compositionally biased region" description="Polar residues" evidence="1">
    <location>
        <begin position="212"/>
        <end position="234"/>
    </location>
</feature>
<proteinExistence type="predicted"/>
<feature type="compositionally biased region" description="Basic and acidic residues" evidence="1">
    <location>
        <begin position="508"/>
        <end position="518"/>
    </location>
</feature>
<evidence type="ECO:0000313" key="4">
    <source>
        <dbReference type="Proteomes" id="UP001049176"/>
    </source>
</evidence>
<feature type="compositionally biased region" description="Basic and acidic residues" evidence="1">
    <location>
        <begin position="527"/>
        <end position="540"/>
    </location>
</feature>
<feature type="compositionally biased region" description="Basic and acidic residues" evidence="1">
    <location>
        <begin position="629"/>
        <end position="644"/>
    </location>
</feature>
<dbReference type="Pfam" id="PF08914">
    <property type="entry name" value="Myb_Rap1"/>
    <property type="match status" value="1"/>
</dbReference>
<feature type="compositionally biased region" description="Basic and acidic residues" evidence="1">
    <location>
        <begin position="125"/>
        <end position="137"/>
    </location>
</feature>
<feature type="compositionally biased region" description="Polar residues" evidence="1">
    <location>
        <begin position="584"/>
        <end position="596"/>
    </location>
</feature>
<dbReference type="Proteomes" id="UP001049176">
    <property type="component" value="Chromosome 10"/>
</dbReference>
<evidence type="ECO:0000313" key="3">
    <source>
        <dbReference type="EMBL" id="KAG7086325.1"/>
    </source>
</evidence>
<feature type="compositionally biased region" description="Basic and acidic residues" evidence="1">
    <location>
        <begin position="300"/>
        <end position="315"/>
    </location>
</feature>
<comment type="caution">
    <text evidence="3">The sequence shown here is derived from an EMBL/GenBank/DDBJ whole genome shotgun (WGS) entry which is preliminary data.</text>
</comment>
<organism evidence="3 4">
    <name type="scientific">Marasmius oreades</name>
    <name type="common">fairy-ring Marasmius</name>
    <dbReference type="NCBI Taxonomy" id="181124"/>
    <lineage>
        <taxon>Eukaryota</taxon>
        <taxon>Fungi</taxon>
        <taxon>Dikarya</taxon>
        <taxon>Basidiomycota</taxon>
        <taxon>Agaricomycotina</taxon>
        <taxon>Agaricomycetes</taxon>
        <taxon>Agaricomycetidae</taxon>
        <taxon>Agaricales</taxon>
        <taxon>Marasmiineae</taxon>
        <taxon>Marasmiaceae</taxon>
        <taxon>Marasmius</taxon>
    </lineage>
</organism>
<feature type="compositionally biased region" description="Basic and acidic residues" evidence="1">
    <location>
        <begin position="333"/>
        <end position="347"/>
    </location>
</feature>
<feature type="region of interest" description="Disordered" evidence="1">
    <location>
        <begin position="87"/>
        <end position="138"/>
    </location>
</feature>
<feature type="compositionally biased region" description="Acidic residues" evidence="1">
    <location>
        <begin position="645"/>
        <end position="668"/>
    </location>
</feature>
<dbReference type="KEGG" id="more:E1B28_002288"/>
<dbReference type="SUPFAM" id="SSF46689">
    <property type="entry name" value="Homeodomain-like"/>
    <property type="match status" value="1"/>
</dbReference>
<feature type="region of interest" description="Disordered" evidence="1">
    <location>
        <begin position="155"/>
        <end position="600"/>
    </location>
</feature>
<dbReference type="CDD" id="cd11655">
    <property type="entry name" value="rap1_myb-like"/>
    <property type="match status" value="1"/>
</dbReference>
<feature type="region of interest" description="Disordered" evidence="1">
    <location>
        <begin position="681"/>
        <end position="841"/>
    </location>
</feature>
<feature type="compositionally biased region" description="Basic and acidic residues" evidence="1">
    <location>
        <begin position="554"/>
        <end position="563"/>
    </location>
</feature>
<keyword evidence="4" id="KW-1185">Reference proteome</keyword>
<feature type="compositionally biased region" description="Polar residues" evidence="1">
    <location>
        <begin position="1011"/>
        <end position="1029"/>
    </location>
</feature>
<dbReference type="OrthoDB" id="435460at2759"/>
<reference evidence="3" key="1">
    <citation type="journal article" date="2021" name="Genome Biol. Evol.">
        <title>The assembled and annotated genome of the fairy-ring fungus Marasmius oreades.</title>
        <authorList>
            <person name="Hiltunen M."/>
            <person name="Ament-Velasquez S.L."/>
            <person name="Johannesson H."/>
        </authorList>
    </citation>
    <scope>NUCLEOTIDE SEQUENCE</scope>
    <source>
        <strain evidence="3">03SP1</strain>
    </source>
</reference>
<dbReference type="InterPro" id="IPR009057">
    <property type="entry name" value="Homeodomain-like_sf"/>
</dbReference>
<dbReference type="GeneID" id="66071364"/>
<name>A0A9P7RMQ7_9AGAR</name>